<accession>A0A562ILD3</accession>
<comment type="caution">
    <text evidence="2">The sequence shown here is derived from an EMBL/GenBank/DDBJ whole genome shotgun (WGS) entry which is preliminary data.</text>
</comment>
<feature type="compositionally biased region" description="Low complexity" evidence="1">
    <location>
        <begin position="275"/>
        <end position="290"/>
    </location>
</feature>
<feature type="region of interest" description="Disordered" evidence="1">
    <location>
        <begin position="262"/>
        <end position="295"/>
    </location>
</feature>
<protein>
    <recommendedName>
        <fullName evidence="4">Lipid droplet-associated protein</fullName>
    </recommendedName>
</protein>
<keyword evidence="3" id="KW-1185">Reference proteome</keyword>
<dbReference type="InterPro" id="IPR047728">
    <property type="entry name" value="LipDrop-assoc"/>
</dbReference>
<dbReference type="AlphaFoldDB" id="A0A562ILD3"/>
<organism evidence="2 3">
    <name type="scientific">Modestobacter roseus</name>
    <dbReference type="NCBI Taxonomy" id="1181884"/>
    <lineage>
        <taxon>Bacteria</taxon>
        <taxon>Bacillati</taxon>
        <taxon>Actinomycetota</taxon>
        <taxon>Actinomycetes</taxon>
        <taxon>Geodermatophilales</taxon>
        <taxon>Geodermatophilaceae</taxon>
        <taxon>Modestobacter</taxon>
    </lineage>
</organism>
<feature type="region of interest" description="Disordered" evidence="1">
    <location>
        <begin position="76"/>
        <end position="98"/>
    </location>
</feature>
<evidence type="ECO:0008006" key="4">
    <source>
        <dbReference type="Google" id="ProtNLM"/>
    </source>
</evidence>
<evidence type="ECO:0000313" key="2">
    <source>
        <dbReference type="EMBL" id="TWH71636.1"/>
    </source>
</evidence>
<sequence length="354" mass="35866">MAREIPEVVRAAAGLAATVLDEARKLPGELPGLPVRLIGQALQTSLRLQQQYSGLVARGDEVFTGLLGAAEPGLATFDDDLPAPPPPAGAPAPRSSAFDRVADVPEETDADELADVLADDLAADALPVAGAPVLDAEVLPDDVAVAVLDQSSPTADEITPAEVAALPDDPAADEITAVVDELADDVADEIAEEVPAAVPDEVLADLTADTVADVAEDEQAVGDAVADELVADAVVAGGDAAPGTADALDEAAAELVDLGGPEAAESVTPGSPVTDSAAGDPLAPGGPAADEQPEVTAPVEGYDSFSIPALRGHLRSYPAETVADLLDYERATRARAPFVTLLQNRLEKLSADRG</sequence>
<evidence type="ECO:0000313" key="3">
    <source>
        <dbReference type="Proteomes" id="UP000321490"/>
    </source>
</evidence>
<dbReference type="OrthoDB" id="3544242at2"/>
<dbReference type="NCBIfam" id="NF033649">
    <property type="entry name" value="LipDrop_Rv1109c"/>
    <property type="match status" value="1"/>
</dbReference>
<gene>
    <name evidence="2" type="ORF">JD78_00134</name>
</gene>
<proteinExistence type="predicted"/>
<name>A0A562ILD3_9ACTN</name>
<dbReference type="EMBL" id="VLKF01000001">
    <property type="protein sequence ID" value="TWH71636.1"/>
    <property type="molecule type" value="Genomic_DNA"/>
</dbReference>
<dbReference type="RefSeq" id="WP_153356426.1">
    <property type="nucleotide sequence ID" value="NZ_JABGDC010000012.1"/>
</dbReference>
<dbReference type="Proteomes" id="UP000321490">
    <property type="component" value="Unassembled WGS sequence"/>
</dbReference>
<evidence type="ECO:0000256" key="1">
    <source>
        <dbReference type="SAM" id="MobiDB-lite"/>
    </source>
</evidence>
<reference evidence="2 3" key="1">
    <citation type="submission" date="2019-07" db="EMBL/GenBank/DDBJ databases">
        <title>R&amp;d 2014.</title>
        <authorList>
            <person name="Klenk H.-P."/>
        </authorList>
    </citation>
    <scope>NUCLEOTIDE SEQUENCE [LARGE SCALE GENOMIC DNA]</scope>
    <source>
        <strain evidence="2 3">DSM 45764</strain>
    </source>
</reference>